<feature type="non-terminal residue" evidence="5">
    <location>
        <position position="180"/>
    </location>
</feature>
<evidence type="ECO:0000313" key="6">
    <source>
        <dbReference type="Proteomes" id="UP000242180"/>
    </source>
</evidence>
<feature type="region of interest" description="Disordered" evidence="4">
    <location>
        <begin position="123"/>
        <end position="142"/>
    </location>
</feature>
<comment type="caution">
    <text evidence="5">The sequence shown here is derived from an EMBL/GenBank/DDBJ whole genome shotgun (WGS) entry which is preliminary data.</text>
</comment>
<dbReference type="OrthoDB" id="39591at2759"/>
<dbReference type="GO" id="GO:0000976">
    <property type="term" value="F:transcription cis-regulatory region binding"/>
    <property type="evidence" value="ECO:0007669"/>
    <property type="project" value="TreeGrafter"/>
</dbReference>
<evidence type="ECO:0000256" key="1">
    <source>
        <dbReference type="ARBA" id="ARBA00004123"/>
    </source>
</evidence>
<organism evidence="5 6">
    <name type="scientific">Syncephalastrum racemosum</name>
    <name type="common">Filamentous fungus</name>
    <dbReference type="NCBI Taxonomy" id="13706"/>
    <lineage>
        <taxon>Eukaryota</taxon>
        <taxon>Fungi</taxon>
        <taxon>Fungi incertae sedis</taxon>
        <taxon>Mucoromycota</taxon>
        <taxon>Mucoromycotina</taxon>
        <taxon>Mucoromycetes</taxon>
        <taxon>Mucorales</taxon>
        <taxon>Syncephalastraceae</taxon>
        <taxon>Syncephalastrum</taxon>
    </lineage>
</organism>
<dbReference type="CDD" id="cd00167">
    <property type="entry name" value="SANT"/>
    <property type="match status" value="1"/>
</dbReference>
<dbReference type="SUPFAM" id="SSF46689">
    <property type="entry name" value="Homeodomain-like"/>
    <property type="match status" value="1"/>
</dbReference>
<dbReference type="PANTHER" id="PTHR46380:SF2">
    <property type="entry name" value="CYCLIN-D-BINDING MYB-LIKE TRANSCRIPTION FACTOR 1"/>
    <property type="match status" value="1"/>
</dbReference>
<dbReference type="GO" id="GO:0005634">
    <property type="term" value="C:nucleus"/>
    <property type="evidence" value="ECO:0007669"/>
    <property type="project" value="UniProtKB-SubCell"/>
</dbReference>
<evidence type="ECO:0000256" key="2">
    <source>
        <dbReference type="ARBA" id="ARBA00023125"/>
    </source>
</evidence>
<comment type="subcellular location">
    <subcellularLocation>
        <location evidence="1">Nucleus</location>
    </subcellularLocation>
</comment>
<dbReference type="InterPro" id="IPR051651">
    <property type="entry name" value="DMTF1_DNA-bind_reg"/>
</dbReference>
<evidence type="ECO:0008006" key="7">
    <source>
        <dbReference type="Google" id="ProtNLM"/>
    </source>
</evidence>
<sequence length="180" mass="20411">MDKRVKKLSRKRGLDLEGFRQQVAGVTPGKNIEFWQDIARVFPNRTLFQIVRHVQRAYAPRQAYGVDWTPEMDAELRKLVTMHGSKYTVIGKHLDVSTQACRDRYRHLKTLDDLKVATATTTNSTGTANTTASTTTNPTLNASTKWTETDTEKLLDSVRKRIAKSPKNISWQDISKDFGG</sequence>
<keyword evidence="6" id="KW-1185">Reference proteome</keyword>
<gene>
    <name evidence="5" type="ORF">BCR43DRAFT_481156</name>
</gene>
<dbReference type="PANTHER" id="PTHR46380">
    <property type="entry name" value="CYCLIN-D-BINDING MYB-LIKE TRANSCRIPTION FACTOR 1"/>
    <property type="match status" value="1"/>
</dbReference>
<dbReference type="InterPro" id="IPR001005">
    <property type="entry name" value="SANT/Myb"/>
</dbReference>
<dbReference type="AlphaFoldDB" id="A0A1X2HRG6"/>
<keyword evidence="2" id="KW-0238">DNA-binding</keyword>
<reference evidence="5 6" key="1">
    <citation type="submission" date="2016-07" db="EMBL/GenBank/DDBJ databases">
        <title>Pervasive Adenine N6-methylation of Active Genes in Fungi.</title>
        <authorList>
            <consortium name="DOE Joint Genome Institute"/>
            <person name="Mondo S.J."/>
            <person name="Dannebaum R.O."/>
            <person name="Kuo R.C."/>
            <person name="Labutti K."/>
            <person name="Haridas S."/>
            <person name="Kuo A."/>
            <person name="Salamov A."/>
            <person name="Ahrendt S.R."/>
            <person name="Lipzen A."/>
            <person name="Sullivan W."/>
            <person name="Andreopoulos W.B."/>
            <person name="Clum A."/>
            <person name="Lindquist E."/>
            <person name="Daum C."/>
            <person name="Ramamoorthy G.K."/>
            <person name="Gryganskyi A."/>
            <person name="Culley D."/>
            <person name="Magnuson J.K."/>
            <person name="James T.Y."/>
            <person name="O'Malley M.A."/>
            <person name="Stajich J.E."/>
            <person name="Spatafora J.W."/>
            <person name="Visel A."/>
            <person name="Grigoriev I.V."/>
        </authorList>
    </citation>
    <scope>NUCLEOTIDE SEQUENCE [LARGE SCALE GENOMIC DNA]</scope>
    <source>
        <strain evidence="5 6">NRRL 2496</strain>
    </source>
</reference>
<evidence type="ECO:0000256" key="3">
    <source>
        <dbReference type="ARBA" id="ARBA00023242"/>
    </source>
</evidence>
<dbReference type="Pfam" id="PF13921">
    <property type="entry name" value="Myb_DNA-bind_6"/>
    <property type="match status" value="1"/>
</dbReference>
<proteinExistence type="predicted"/>
<evidence type="ECO:0000256" key="4">
    <source>
        <dbReference type="SAM" id="MobiDB-lite"/>
    </source>
</evidence>
<name>A0A1X2HRG6_SYNRA</name>
<dbReference type="Gene3D" id="1.10.10.60">
    <property type="entry name" value="Homeodomain-like"/>
    <property type="match status" value="1"/>
</dbReference>
<dbReference type="STRING" id="13706.A0A1X2HRG6"/>
<protein>
    <recommendedName>
        <fullName evidence="7">Myb-like domain-containing protein</fullName>
    </recommendedName>
</protein>
<dbReference type="InterPro" id="IPR009057">
    <property type="entry name" value="Homeodomain-like_sf"/>
</dbReference>
<dbReference type="EMBL" id="MCGN01000001">
    <property type="protein sequence ID" value="ORZ02185.1"/>
    <property type="molecule type" value="Genomic_DNA"/>
</dbReference>
<dbReference type="GO" id="GO:0003700">
    <property type="term" value="F:DNA-binding transcription factor activity"/>
    <property type="evidence" value="ECO:0007669"/>
    <property type="project" value="TreeGrafter"/>
</dbReference>
<evidence type="ECO:0000313" key="5">
    <source>
        <dbReference type="EMBL" id="ORZ02185.1"/>
    </source>
</evidence>
<keyword evidence="3" id="KW-0539">Nucleus</keyword>
<dbReference type="Proteomes" id="UP000242180">
    <property type="component" value="Unassembled WGS sequence"/>
</dbReference>
<dbReference type="InParanoid" id="A0A1X2HRG6"/>
<accession>A0A1X2HRG6</accession>